<dbReference type="AlphaFoldDB" id="A0A381TLX9"/>
<feature type="non-terminal residue" evidence="1">
    <location>
        <position position="246"/>
    </location>
</feature>
<dbReference type="Pfam" id="PF07586">
    <property type="entry name" value="HXXSHH"/>
    <property type="match status" value="1"/>
</dbReference>
<gene>
    <name evidence="1" type="ORF">METZ01_LOCUS69392</name>
</gene>
<name>A0A381TLX9_9ZZZZ</name>
<dbReference type="EMBL" id="UINC01004742">
    <property type="protein sequence ID" value="SVA16538.1"/>
    <property type="molecule type" value="Genomic_DNA"/>
</dbReference>
<proteinExistence type="predicted"/>
<dbReference type="InterPro" id="IPR011447">
    <property type="entry name" value="DUF1552"/>
</dbReference>
<protein>
    <recommendedName>
        <fullName evidence="2">DUF1552 domain-containing protein</fullName>
    </recommendedName>
</protein>
<evidence type="ECO:0000313" key="1">
    <source>
        <dbReference type="EMBL" id="SVA16538.1"/>
    </source>
</evidence>
<feature type="non-terminal residue" evidence="1">
    <location>
        <position position="1"/>
    </location>
</feature>
<reference evidence="1" key="1">
    <citation type="submission" date="2018-05" db="EMBL/GenBank/DDBJ databases">
        <authorList>
            <person name="Lanie J.A."/>
            <person name="Ng W.-L."/>
            <person name="Kazmierczak K.M."/>
            <person name="Andrzejewski T.M."/>
            <person name="Davidsen T.M."/>
            <person name="Wayne K.J."/>
            <person name="Tettelin H."/>
            <person name="Glass J.I."/>
            <person name="Rusch D."/>
            <person name="Podicherti R."/>
            <person name="Tsui H.-C.T."/>
            <person name="Winkler M.E."/>
        </authorList>
    </citation>
    <scope>NUCLEOTIDE SEQUENCE</scope>
</reference>
<sequence>VLRAVGAAVALPWLEAMQPLSALAVTPKRPKLRVGYLYFPNGVAKGGWEPEKVGGDGELLKLNKWMKDLEPFKEDILIARNIWTPRGNGHGAGTATWLTGGSYSGSRVSAGGASVDQIIARQVGKDTMLPSLDMSMKGEGYFSNSLPRNTISWVGEKLPATRDTNPRTIYDRMFRKASDGVTDKGVIDLVNGQAKSLKRRVGRIDQQKIDEYLESLRAVERRMEFAEKQADKSALGQVKGVEFKRP</sequence>
<organism evidence="1">
    <name type="scientific">marine metagenome</name>
    <dbReference type="NCBI Taxonomy" id="408172"/>
    <lineage>
        <taxon>unclassified sequences</taxon>
        <taxon>metagenomes</taxon>
        <taxon>ecological metagenomes</taxon>
    </lineage>
</organism>
<evidence type="ECO:0008006" key="2">
    <source>
        <dbReference type="Google" id="ProtNLM"/>
    </source>
</evidence>
<accession>A0A381TLX9</accession>